<dbReference type="InterPro" id="IPR001765">
    <property type="entry name" value="Carbonic_anhydrase"/>
</dbReference>
<evidence type="ECO:0000256" key="4">
    <source>
        <dbReference type="ARBA" id="ARBA00022833"/>
    </source>
</evidence>
<dbReference type="PANTHER" id="PTHR11002:SF76">
    <property type="entry name" value="CARBONIC ANHYDRASE"/>
    <property type="match status" value="1"/>
</dbReference>
<feature type="binding site" evidence="7">
    <location>
        <position position="154"/>
    </location>
    <ligand>
        <name>Zn(2+)</name>
        <dbReference type="ChEBI" id="CHEBI:29105"/>
    </ligand>
</feature>
<gene>
    <name evidence="8" type="ORF">CO666_19390</name>
</gene>
<dbReference type="AlphaFoldDB" id="A0A2A6J9F6"/>
<comment type="catalytic activity">
    <reaction evidence="6">
        <text>hydrogencarbonate + H(+) = CO2 + H2O</text>
        <dbReference type="Rhea" id="RHEA:10748"/>
        <dbReference type="ChEBI" id="CHEBI:15377"/>
        <dbReference type="ChEBI" id="CHEBI:15378"/>
        <dbReference type="ChEBI" id="CHEBI:16526"/>
        <dbReference type="ChEBI" id="CHEBI:17544"/>
        <dbReference type="EC" id="4.2.1.1"/>
    </reaction>
</comment>
<dbReference type="RefSeq" id="WP_097613817.1">
    <property type="nucleotide sequence ID" value="NZ_NWSV01000012.1"/>
</dbReference>
<dbReference type="GO" id="GO:0004089">
    <property type="term" value="F:carbonate dehydratase activity"/>
    <property type="evidence" value="ECO:0007669"/>
    <property type="project" value="UniProtKB-EC"/>
</dbReference>
<dbReference type="InterPro" id="IPR036874">
    <property type="entry name" value="Carbonic_anhydrase_sf"/>
</dbReference>
<dbReference type="Pfam" id="PF00484">
    <property type="entry name" value="Pro_CA"/>
    <property type="match status" value="1"/>
</dbReference>
<dbReference type="EMBL" id="NWSV01000012">
    <property type="protein sequence ID" value="PDT02725.1"/>
    <property type="molecule type" value="Genomic_DNA"/>
</dbReference>
<comment type="cofactor">
    <cofactor evidence="7">
        <name>Zn(2+)</name>
        <dbReference type="ChEBI" id="CHEBI:29105"/>
    </cofactor>
    <text evidence="7">Binds 1 zinc ion per subunit.</text>
</comment>
<evidence type="ECO:0000256" key="7">
    <source>
        <dbReference type="PIRSR" id="PIRSR601765-1"/>
    </source>
</evidence>
<evidence type="ECO:0000256" key="2">
    <source>
        <dbReference type="ARBA" id="ARBA00012925"/>
    </source>
</evidence>
<dbReference type="EC" id="4.2.1.1" evidence="2"/>
<accession>A0A2A6J9F6</accession>
<organism evidence="8 9">
    <name type="scientific">Rhizobium chutanense</name>
    <dbReference type="NCBI Taxonomy" id="2035448"/>
    <lineage>
        <taxon>Bacteria</taxon>
        <taxon>Pseudomonadati</taxon>
        <taxon>Pseudomonadota</taxon>
        <taxon>Alphaproteobacteria</taxon>
        <taxon>Hyphomicrobiales</taxon>
        <taxon>Rhizobiaceae</taxon>
        <taxon>Rhizobium/Agrobacterium group</taxon>
        <taxon>Rhizobium</taxon>
    </lineage>
</organism>
<dbReference type="Proteomes" id="UP000220768">
    <property type="component" value="Unassembled WGS sequence"/>
</dbReference>
<keyword evidence="5" id="KW-0456">Lyase</keyword>
<evidence type="ECO:0000313" key="9">
    <source>
        <dbReference type="Proteomes" id="UP000220768"/>
    </source>
</evidence>
<evidence type="ECO:0000256" key="6">
    <source>
        <dbReference type="ARBA" id="ARBA00048348"/>
    </source>
</evidence>
<comment type="caution">
    <text evidence="8">The sequence shown here is derived from an EMBL/GenBank/DDBJ whole genome shotgun (WGS) entry which is preliminary data.</text>
</comment>
<protein>
    <recommendedName>
        <fullName evidence="2">carbonic anhydrase</fullName>
        <ecNumber evidence="2">4.2.1.1</ecNumber>
    </recommendedName>
</protein>
<dbReference type="SUPFAM" id="SSF53056">
    <property type="entry name" value="beta-carbonic anhydrase, cab"/>
    <property type="match status" value="1"/>
</dbReference>
<dbReference type="GO" id="GO:0008270">
    <property type="term" value="F:zinc ion binding"/>
    <property type="evidence" value="ECO:0007669"/>
    <property type="project" value="InterPro"/>
</dbReference>
<keyword evidence="3 7" id="KW-0479">Metal-binding</keyword>
<comment type="similarity">
    <text evidence="1">Belongs to the beta-class carbonic anhydrase family.</text>
</comment>
<dbReference type="Gene3D" id="3.40.1050.10">
    <property type="entry name" value="Carbonic anhydrase"/>
    <property type="match status" value="1"/>
</dbReference>
<evidence type="ECO:0000313" key="8">
    <source>
        <dbReference type="EMBL" id="PDT02725.1"/>
    </source>
</evidence>
<name>A0A2A6J9F6_9HYPH</name>
<proteinExistence type="inferred from homology"/>
<feature type="binding site" evidence="7">
    <location>
        <position position="151"/>
    </location>
    <ligand>
        <name>Zn(2+)</name>
        <dbReference type="ChEBI" id="CHEBI:29105"/>
    </ligand>
</feature>
<evidence type="ECO:0000256" key="1">
    <source>
        <dbReference type="ARBA" id="ARBA00006217"/>
    </source>
</evidence>
<dbReference type="PANTHER" id="PTHR11002">
    <property type="entry name" value="CARBONIC ANHYDRASE"/>
    <property type="match status" value="1"/>
</dbReference>
<keyword evidence="4 7" id="KW-0862">Zinc</keyword>
<evidence type="ECO:0000256" key="3">
    <source>
        <dbReference type="ARBA" id="ARBA00022723"/>
    </source>
</evidence>
<reference evidence="8 9" key="1">
    <citation type="submission" date="2017-09" db="EMBL/GenBank/DDBJ databases">
        <title>Comparative genomics of rhizobia isolated from Phaseolus vulgaris in China.</title>
        <authorList>
            <person name="Tong W."/>
        </authorList>
    </citation>
    <scope>NUCLEOTIDE SEQUENCE [LARGE SCALE GENOMIC DNA]</scope>
    <source>
        <strain evidence="8 9">C5</strain>
    </source>
</reference>
<feature type="binding site" evidence="7">
    <location>
        <position position="96"/>
    </location>
    <ligand>
        <name>Zn(2+)</name>
        <dbReference type="ChEBI" id="CHEBI:29105"/>
    </ligand>
</feature>
<sequence>MATDSTKDHSCENSALLAEVIYRFAFDAAHRPLPRDAQAARLRLEAGNRAFAELLVQLGSSKAKALSIDIDPRDIGLSPRGSAAPVQQPFAAVVGCADARVPVELIFSEGPNDLFVVRTAGNGIGDDVMGSLSYATSHLGDSLKSIVVLGHSGCGAVSATVDVYLQPAKYMNIVPLKDLRCIVDRTLVIVQLAATWLERAHGIEVIRQPGYRTALIEVAIALNAAFTAYNIRTSLGLTGNEAIDVVYGIYLLEQRLVWSPRETDRNWFGLASAPVDANEFVVLCDLAVSCPRVTALLVA</sequence>
<dbReference type="SMART" id="SM00947">
    <property type="entry name" value="Pro_CA"/>
    <property type="match status" value="1"/>
</dbReference>
<keyword evidence="9" id="KW-1185">Reference proteome</keyword>
<evidence type="ECO:0000256" key="5">
    <source>
        <dbReference type="ARBA" id="ARBA00023239"/>
    </source>
</evidence>
<feature type="binding site" evidence="7">
    <location>
        <position position="98"/>
    </location>
    <ligand>
        <name>Zn(2+)</name>
        <dbReference type="ChEBI" id="CHEBI:29105"/>
    </ligand>
</feature>